<evidence type="ECO:0000256" key="1">
    <source>
        <dbReference type="SAM" id="MobiDB-lite"/>
    </source>
</evidence>
<evidence type="ECO:0000313" key="3">
    <source>
        <dbReference type="Proteomes" id="UP001158576"/>
    </source>
</evidence>
<dbReference type="EMBL" id="OU015568">
    <property type="protein sequence ID" value="CAG5088185.1"/>
    <property type="molecule type" value="Genomic_DNA"/>
</dbReference>
<keyword evidence="3" id="KW-1185">Reference proteome</keyword>
<feature type="region of interest" description="Disordered" evidence="1">
    <location>
        <begin position="244"/>
        <end position="276"/>
    </location>
</feature>
<dbReference type="Proteomes" id="UP001158576">
    <property type="component" value="Chromosome PAR"/>
</dbReference>
<organism evidence="2 3">
    <name type="scientific">Oikopleura dioica</name>
    <name type="common">Tunicate</name>
    <dbReference type="NCBI Taxonomy" id="34765"/>
    <lineage>
        <taxon>Eukaryota</taxon>
        <taxon>Metazoa</taxon>
        <taxon>Chordata</taxon>
        <taxon>Tunicata</taxon>
        <taxon>Appendicularia</taxon>
        <taxon>Copelata</taxon>
        <taxon>Oikopleuridae</taxon>
        <taxon>Oikopleura</taxon>
    </lineage>
</organism>
<proteinExistence type="predicted"/>
<sequence>MRVLSTILAAAQAVPEFAMLERDENYPRKHPINKLATSNKLANRLAVFSKGGNADNVDEVTSGDYDKVMNHNNKYFTKLRDQLMEDKDGDGEPDCGLMEKVKKPKNPDRRRRSTGYGSLALTQDDYENLCDDLEGEDEDLQCVKNENGSIQKMDAEDSDASNLGRSRKSFDLDPAKFLKNARKVHTSVKRFTTTFLWQCENNEGTRNDKRLKRNLLSLSRRVRDGIRSGYTTAEEAEKIKWKRLFPNTPKGGPNGEGWQKFFMSKATPKVRGSKDE</sequence>
<gene>
    <name evidence="2" type="ORF">OKIOD_LOCUS3326</name>
</gene>
<evidence type="ECO:0000313" key="2">
    <source>
        <dbReference type="EMBL" id="CAG5088185.1"/>
    </source>
</evidence>
<feature type="compositionally biased region" description="Basic and acidic residues" evidence="1">
    <location>
        <begin position="97"/>
        <end position="107"/>
    </location>
</feature>
<accession>A0ABN7S1Y1</accession>
<reference evidence="2 3" key="1">
    <citation type="submission" date="2021-04" db="EMBL/GenBank/DDBJ databases">
        <authorList>
            <person name="Bliznina A."/>
        </authorList>
    </citation>
    <scope>NUCLEOTIDE SEQUENCE [LARGE SCALE GENOMIC DNA]</scope>
</reference>
<feature type="region of interest" description="Disordered" evidence="1">
    <location>
        <begin position="85"/>
        <end position="116"/>
    </location>
</feature>
<name>A0ABN7S1Y1_OIKDI</name>
<protein>
    <submittedName>
        <fullName evidence="2">Oidioi.mRNA.OKI2018_I69.PAR.g11768.t1.cds</fullName>
    </submittedName>
</protein>